<feature type="region of interest" description="Disordered" evidence="1">
    <location>
        <begin position="1"/>
        <end position="30"/>
    </location>
</feature>
<evidence type="ECO:0000313" key="2">
    <source>
        <dbReference type="EMBL" id="PPQ86534.1"/>
    </source>
</evidence>
<dbReference type="EMBL" id="NHYD01002464">
    <property type="protein sequence ID" value="PPQ86534.1"/>
    <property type="molecule type" value="Genomic_DNA"/>
</dbReference>
<gene>
    <name evidence="2" type="ORF">CVT25_007185</name>
</gene>
<sequence>MCRIPGKDGKRRPSSSQLRSIDIKSSDPGSLSKPGTLHSFMAFDFALSHRRRAHIPSLLRHVLVVGHATYPNHFHTTRTNFLPKGTTRVAPISIQDIDDECFLHREYVRRRHMNDGPVHTPVDSSGWGAVSLSTDPVLSIPHTTHPLPPIGTHMYSFSTYGYR</sequence>
<organism evidence="2 3">
    <name type="scientific">Psilocybe cyanescens</name>
    <dbReference type="NCBI Taxonomy" id="93625"/>
    <lineage>
        <taxon>Eukaryota</taxon>
        <taxon>Fungi</taxon>
        <taxon>Dikarya</taxon>
        <taxon>Basidiomycota</taxon>
        <taxon>Agaricomycotina</taxon>
        <taxon>Agaricomycetes</taxon>
        <taxon>Agaricomycetidae</taxon>
        <taxon>Agaricales</taxon>
        <taxon>Agaricineae</taxon>
        <taxon>Strophariaceae</taxon>
        <taxon>Psilocybe</taxon>
    </lineage>
</organism>
<accession>A0A409X753</accession>
<reference evidence="2 3" key="1">
    <citation type="journal article" date="2018" name="Evol. Lett.">
        <title>Horizontal gene cluster transfer increased hallucinogenic mushroom diversity.</title>
        <authorList>
            <person name="Reynolds H.T."/>
            <person name="Vijayakumar V."/>
            <person name="Gluck-Thaler E."/>
            <person name="Korotkin H.B."/>
            <person name="Matheny P.B."/>
            <person name="Slot J.C."/>
        </authorList>
    </citation>
    <scope>NUCLEOTIDE SEQUENCE [LARGE SCALE GENOMIC DNA]</scope>
    <source>
        <strain evidence="2 3">2631</strain>
    </source>
</reference>
<evidence type="ECO:0000313" key="3">
    <source>
        <dbReference type="Proteomes" id="UP000283269"/>
    </source>
</evidence>
<protein>
    <submittedName>
        <fullName evidence="2">Uncharacterized protein</fullName>
    </submittedName>
</protein>
<comment type="caution">
    <text evidence="2">The sequence shown here is derived from an EMBL/GenBank/DDBJ whole genome shotgun (WGS) entry which is preliminary data.</text>
</comment>
<keyword evidence="3" id="KW-1185">Reference proteome</keyword>
<dbReference type="AlphaFoldDB" id="A0A409X753"/>
<dbReference type="InParanoid" id="A0A409X753"/>
<evidence type="ECO:0000256" key="1">
    <source>
        <dbReference type="SAM" id="MobiDB-lite"/>
    </source>
</evidence>
<name>A0A409X753_PSICY</name>
<dbReference type="Proteomes" id="UP000283269">
    <property type="component" value="Unassembled WGS sequence"/>
</dbReference>
<proteinExistence type="predicted"/>